<feature type="region of interest" description="Disordered" evidence="2">
    <location>
        <begin position="1324"/>
        <end position="1349"/>
    </location>
</feature>
<proteinExistence type="inferred from homology"/>
<dbReference type="InterPro" id="IPR013783">
    <property type="entry name" value="Ig-like_fold"/>
</dbReference>
<dbReference type="Pfam" id="PF13004">
    <property type="entry name" value="BACON"/>
    <property type="match status" value="1"/>
</dbReference>
<dbReference type="PROSITE" id="PS51892">
    <property type="entry name" value="SUBTILASE"/>
    <property type="match status" value="1"/>
</dbReference>
<accession>A0A5C6RIF4</accession>
<dbReference type="InterPro" id="IPR024361">
    <property type="entry name" value="BACON"/>
</dbReference>
<feature type="domain" description="Fibronectin type-III" evidence="4">
    <location>
        <begin position="1051"/>
        <end position="1135"/>
    </location>
</feature>
<evidence type="ECO:0000256" key="3">
    <source>
        <dbReference type="SAM" id="SignalP"/>
    </source>
</evidence>
<dbReference type="PROSITE" id="PS50853">
    <property type="entry name" value="FN3"/>
    <property type="match status" value="3"/>
</dbReference>
<feature type="compositionally biased region" description="Low complexity" evidence="2">
    <location>
        <begin position="1325"/>
        <end position="1336"/>
    </location>
</feature>
<dbReference type="OrthoDB" id="9792152at2"/>
<dbReference type="InterPro" id="IPR045474">
    <property type="entry name" value="GEVED"/>
</dbReference>
<feature type="domain" description="Fibronectin type-III" evidence="4">
    <location>
        <begin position="816"/>
        <end position="900"/>
    </location>
</feature>
<evidence type="ECO:0000259" key="4">
    <source>
        <dbReference type="PROSITE" id="PS50853"/>
    </source>
</evidence>
<evidence type="ECO:0000256" key="1">
    <source>
        <dbReference type="PROSITE-ProRule" id="PRU01240"/>
    </source>
</evidence>
<dbReference type="EMBL" id="VOOR01000040">
    <property type="protein sequence ID" value="TXB61977.1"/>
    <property type="molecule type" value="Genomic_DNA"/>
</dbReference>
<feature type="signal peptide" evidence="3">
    <location>
        <begin position="1"/>
        <end position="18"/>
    </location>
</feature>
<comment type="caution">
    <text evidence="5">The sequence shown here is derived from an EMBL/GenBank/DDBJ whole genome shotgun (WGS) entry which is preliminary data.</text>
</comment>
<dbReference type="InterPro" id="IPR036852">
    <property type="entry name" value="Peptidase_S8/S53_dom_sf"/>
</dbReference>
<evidence type="ECO:0000313" key="6">
    <source>
        <dbReference type="Proteomes" id="UP000321580"/>
    </source>
</evidence>
<reference evidence="5 6" key="1">
    <citation type="submission" date="2019-08" db="EMBL/GenBank/DDBJ databases">
        <title>Genome of Phaeodactylibacter luteus.</title>
        <authorList>
            <person name="Bowman J.P."/>
        </authorList>
    </citation>
    <scope>NUCLEOTIDE SEQUENCE [LARGE SCALE GENOMIC DNA]</scope>
    <source>
        <strain evidence="5 6">KCTC 42180</strain>
    </source>
</reference>
<comment type="similarity">
    <text evidence="1">Belongs to the peptidase S8 family.</text>
</comment>
<comment type="caution">
    <text evidence="1">Lacks conserved residue(s) required for the propagation of feature annotation.</text>
</comment>
<dbReference type="Gene3D" id="2.60.40.10">
    <property type="entry name" value="Immunoglobulins"/>
    <property type="match status" value="4"/>
</dbReference>
<dbReference type="Pfam" id="PF00041">
    <property type="entry name" value="fn3"/>
    <property type="match status" value="1"/>
</dbReference>
<dbReference type="SMART" id="SM00060">
    <property type="entry name" value="FN3"/>
    <property type="match status" value="5"/>
</dbReference>
<dbReference type="GO" id="GO:0004252">
    <property type="term" value="F:serine-type endopeptidase activity"/>
    <property type="evidence" value="ECO:0007669"/>
    <property type="project" value="InterPro"/>
</dbReference>
<dbReference type="SUPFAM" id="SSF49265">
    <property type="entry name" value="Fibronectin type III"/>
    <property type="match status" value="3"/>
</dbReference>
<feature type="domain" description="Fibronectin type-III" evidence="4">
    <location>
        <begin position="491"/>
        <end position="578"/>
    </location>
</feature>
<evidence type="ECO:0000313" key="5">
    <source>
        <dbReference type="EMBL" id="TXB61977.1"/>
    </source>
</evidence>
<keyword evidence="6" id="KW-1185">Reference proteome</keyword>
<dbReference type="Pfam" id="PF20009">
    <property type="entry name" value="GEVED"/>
    <property type="match status" value="3"/>
</dbReference>
<dbReference type="CDD" id="cd00063">
    <property type="entry name" value="FN3"/>
    <property type="match status" value="4"/>
</dbReference>
<keyword evidence="3" id="KW-0732">Signal</keyword>
<feature type="chain" id="PRO_5022666743" description="Fibronectin type-III domain-containing protein" evidence="3">
    <location>
        <begin position="19"/>
        <end position="1566"/>
    </location>
</feature>
<sequence>MKKTILLFCLYCFSGLTAQTLPAPGADAPSQAICIKWAEGTVAEAENGQLQFLTVASDTTGFYQLAEIGHFSPYIQGINRETLLEYQSTAQSFWDQKTQASKTLAPKKVADFNTYFYLTIRPGFSIEEALERSRQIPAITYAGRLPEAVAPPLPPGNFVPNQTYLTAAHGIGADWVYANFGEKGQGLRIVDIEYSFNANHFDLPNVSIVGGTSFFNGFGNDHGTAVLGILGGRENSFGITGIVPQASLYFAGAHNSAGQYDIANSVLQSLQVTSVGDFLLIEQQVAGPNQTGSGQTGLVAVEYIQPYYDAIVLAVGNGRNVVEAAGNGSQNLDANANQSGNNNHYPFSNANDSGAIIVGAGASAPTGSQTARSRLWFSNYGSRVNLQGFGENVWTTGDGDAYDNEGPNYYYTSSFGGTSSASPIVLGAAALVQAIQIEQNGGPLDPLQLRGLLVSTGLPQQSGQYPASQKIGPLPNLENALEGYLGESCSPPTLSQIFASNITSSSARLNCTTPNVDFYDWAYRPVGGTWVNIDGTPTNSATISNLAPGQTYEYVVAVRCGSTWSEWSQSETFTTPGFCPPATGIEITSQGYSHFQINWDNVSGVDYNVRYRRLGDTDWIFLEGFSGHTSLNKLPCTTYEWQVQSVCDGVPGPWSSSLTVPTLGCGDDHCYAYGNSFDNWIERVALANLSNPSGNGYGHSDFTPQAASLQKGQSYTITLDPDESTNATANLVYWRVWADFNGDADFNDAGEQIVSKTSGVTAPTTANFTVPAAALTGQVRMRVAMSTEGYPTPCQVNGRSDVEDYSLNLSAPACNPPTGIALTSNGYSHFVVNWDNETGVGYNVRFRQQGTASWSTFTDFSGIISLNKTPCSFYEVQVQSVCDGVPGPWSSSLTVPTLGCGDDHCYAYGNSFDNWIERVALANLSNPSGNGYGHSDFTPQAASLQKGQSYTITLDPDESTNATANLVYWRVWADFNGDADFNDAGEQIVSKTSGVTAPTTANFTVPAAALTGQVRMRVAMSTEGYPTPCQVNGRSDVEDYSLNLSAPACNPPTGIALTSNGYSHFVVNWDNETGVGYNVRFRQQGTASWSTFTDFSGIISLNKTPCSFYEVQVQSVCDGVPGPWSSSLTVPTLGCGDDHCYAYGNSFDNWIERVALANLSNPSGNGYGHSDFTPQSASLQKGQSYTITLDPDESTNATANLVYWRVWADFNGDADFNDAGEQIVSKTSGVTAPTTANFTVPAAALTGQVRMRVAMSTEGYPTPCQVNGRSDVEDYSLNLSAPAPTLTVTPNSLTFQATGGTQGINITANNSWSISIPAGSQSWLSASPGTGSGSSSQIICQPNPSPQGRSATIVVNSSGINRNVQIFQEGATPLLSASPTNIVLPPEAGSTTFQVSANVNWQLNENVGWITGLSPGSGSGPATVTLSYTANPLGTSRFTSVALTDPNGLASPVAISVTQQANTSCDPPGSAAHSGLQPTRANFTWPAVDGASLYFLDIRIAGTAQWASFEAASNLASLAGFSPCTSYEYRIRTDCGDGASPVLNFQTTGCSPYCESYGLRNIRLID</sequence>
<dbReference type="Pfam" id="PF19190">
    <property type="entry name" value="BACON_2"/>
    <property type="match status" value="1"/>
</dbReference>
<dbReference type="PRINTS" id="PR00723">
    <property type="entry name" value="SUBTILISIN"/>
</dbReference>
<protein>
    <recommendedName>
        <fullName evidence="4">Fibronectin type-III domain-containing protein</fullName>
    </recommendedName>
</protein>
<dbReference type="GO" id="GO:0006508">
    <property type="term" value="P:proteolysis"/>
    <property type="evidence" value="ECO:0007669"/>
    <property type="project" value="InterPro"/>
</dbReference>
<dbReference type="Proteomes" id="UP000321580">
    <property type="component" value="Unassembled WGS sequence"/>
</dbReference>
<dbReference type="RefSeq" id="WP_147168629.1">
    <property type="nucleotide sequence ID" value="NZ_VOOR01000040.1"/>
</dbReference>
<evidence type="ECO:0000256" key="2">
    <source>
        <dbReference type="SAM" id="MobiDB-lite"/>
    </source>
</evidence>
<dbReference type="Gene3D" id="3.40.50.200">
    <property type="entry name" value="Peptidase S8/S53 domain"/>
    <property type="match status" value="1"/>
</dbReference>
<dbReference type="InterPro" id="IPR015500">
    <property type="entry name" value="Peptidase_S8_subtilisin-rel"/>
</dbReference>
<feature type="compositionally biased region" description="Polar residues" evidence="2">
    <location>
        <begin position="1337"/>
        <end position="1349"/>
    </location>
</feature>
<gene>
    <name evidence="5" type="ORF">FRY97_16290</name>
</gene>
<dbReference type="InterPro" id="IPR003961">
    <property type="entry name" value="FN3_dom"/>
</dbReference>
<dbReference type="InterPro" id="IPR036116">
    <property type="entry name" value="FN3_sf"/>
</dbReference>
<name>A0A5C6RIF4_9BACT</name>
<organism evidence="5 6">
    <name type="scientific">Phaeodactylibacter luteus</name>
    <dbReference type="NCBI Taxonomy" id="1564516"/>
    <lineage>
        <taxon>Bacteria</taxon>
        <taxon>Pseudomonadati</taxon>
        <taxon>Bacteroidota</taxon>
        <taxon>Saprospiria</taxon>
        <taxon>Saprospirales</taxon>
        <taxon>Haliscomenobacteraceae</taxon>
        <taxon>Phaeodactylibacter</taxon>
    </lineage>
</organism>
<dbReference type="CDD" id="cd14948">
    <property type="entry name" value="BACON"/>
    <property type="match status" value="2"/>
</dbReference>
<dbReference type="SUPFAM" id="SSF52743">
    <property type="entry name" value="Subtilisin-like"/>
    <property type="match status" value="1"/>
</dbReference>